<dbReference type="Proteomes" id="UP000292445">
    <property type="component" value="Unassembled WGS sequence"/>
</dbReference>
<dbReference type="NCBIfam" id="TIGR02847">
    <property type="entry name" value="CyoD"/>
    <property type="match status" value="1"/>
</dbReference>
<dbReference type="AlphaFoldDB" id="A0A4Q7NCU6"/>
<keyword evidence="8" id="KW-0249">Electron transport</keyword>
<keyword evidence="11 17" id="KW-0472">Membrane</keyword>
<evidence type="ECO:0000256" key="4">
    <source>
        <dbReference type="ARBA" id="ARBA00014689"/>
    </source>
</evidence>
<evidence type="ECO:0000256" key="6">
    <source>
        <dbReference type="ARBA" id="ARBA00022475"/>
    </source>
</evidence>
<evidence type="ECO:0000313" key="19">
    <source>
        <dbReference type="Proteomes" id="UP000292445"/>
    </source>
</evidence>
<dbReference type="GO" id="GO:0005886">
    <property type="term" value="C:plasma membrane"/>
    <property type="evidence" value="ECO:0007669"/>
    <property type="project" value="UniProtKB-SubCell"/>
</dbReference>
<dbReference type="Pfam" id="PF03626">
    <property type="entry name" value="COX4_pro"/>
    <property type="match status" value="1"/>
</dbReference>
<comment type="caution">
    <text evidence="18">The sequence shown here is derived from an EMBL/GenBank/DDBJ whole genome shotgun (WGS) entry which is preliminary data.</text>
</comment>
<gene>
    <name evidence="18" type="ORF">EV675_3481</name>
</gene>
<dbReference type="InterPro" id="IPR014210">
    <property type="entry name" value="Cyt_o_ubiqinol_oxidase_su4"/>
</dbReference>
<feature type="transmembrane region" description="Helical" evidence="17">
    <location>
        <begin position="48"/>
        <end position="71"/>
    </location>
</feature>
<evidence type="ECO:0000256" key="3">
    <source>
        <dbReference type="ARBA" id="ARBA00011700"/>
    </source>
</evidence>
<sequence>MAQHSSTAEGHDSHASHGSVKSYLVGFVLCIVLTALSFGVVMTGALTGFAAVSAIVVLCVLQLLVQLVFFLHMGTSPEQRENLSSFVFTVLIIAIIVGGSAWVLHNMNANMMPM</sequence>
<dbReference type="EMBL" id="SGXC01000002">
    <property type="protein sequence ID" value="RZS80868.1"/>
    <property type="molecule type" value="Genomic_DNA"/>
</dbReference>
<evidence type="ECO:0000256" key="7">
    <source>
        <dbReference type="ARBA" id="ARBA00022692"/>
    </source>
</evidence>
<dbReference type="GO" id="GO:0019646">
    <property type="term" value="P:aerobic electron transport chain"/>
    <property type="evidence" value="ECO:0007669"/>
    <property type="project" value="TreeGrafter"/>
</dbReference>
<keyword evidence="9 17" id="KW-1133">Transmembrane helix</keyword>
<evidence type="ECO:0000256" key="16">
    <source>
        <dbReference type="ARBA" id="ARBA00032185"/>
    </source>
</evidence>
<evidence type="ECO:0000256" key="9">
    <source>
        <dbReference type="ARBA" id="ARBA00022989"/>
    </source>
</evidence>
<keyword evidence="7 17" id="KW-0812">Transmembrane</keyword>
<evidence type="ECO:0000256" key="14">
    <source>
        <dbReference type="ARBA" id="ARBA00030211"/>
    </source>
</evidence>
<evidence type="ECO:0000313" key="18">
    <source>
        <dbReference type="EMBL" id="RZS80868.1"/>
    </source>
</evidence>
<evidence type="ECO:0000256" key="11">
    <source>
        <dbReference type="ARBA" id="ARBA00023136"/>
    </source>
</evidence>
<dbReference type="GO" id="GO:0015990">
    <property type="term" value="P:electron transport coupled proton transport"/>
    <property type="evidence" value="ECO:0007669"/>
    <property type="project" value="InterPro"/>
</dbReference>
<comment type="function">
    <text evidence="12">Cytochrome bo(3) ubiquinol terminal oxidase is the component of the aerobic respiratory chain of E.coli that predominates when cells are grown at high aeration. Has proton pump activity across the membrane in addition to electron transfer, pumping 2 protons/electron.</text>
</comment>
<protein>
    <recommendedName>
        <fullName evidence="4">Cytochrome bo(3) ubiquinol oxidase subunit 4</fullName>
    </recommendedName>
    <alternativeName>
        <fullName evidence="16">Cytochrome o ubiquinol oxidase subunit 4</fullName>
    </alternativeName>
    <alternativeName>
        <fullName evidence="13">Oxidase bo(3) subunit 4</fullName>
    </alternativeName>
    <alternativeName>
        <fullName evidence="14">Ubiquinol oxidase polypeptide IV</fullName>
    </alternativeName>
    <alternativeName>
        <fullName evidence="15">Ubiquinol oxidase subunit 4</fullName>
    </alternativeName>
</protein>
<evidence type="ECO:0000256" key="10">
    <source>
        <dbReference type="ARBA" id="ARBA00023002"/>
    </source>
</evidence>
<evidence type="ECO:0000256" key="1">
    <source>
        <dbReference type="ARBA" id="ARBA00004651"/>
    </source>
</evidence>
<dbReference type="InterPro" id="IPR050968">
    <property type="entry name" value="Cytochrome_c_oxidase_bac_sub4"/>
</dbReference>
<dbReference type="RefSeq" id="WP_087840082.1">
    <property type="nucleotide sequence ID" value="NZ_SGXC01000002.1"/>
</dbReference>
<feature type="transmembrane region" description="Helical" evidence="17">
    <location>
        <begin position="23"/>
        <end position="42"/>
    </location>
</feature>
<evidence type="ECO:0000256" key="13">
    <source>
        <dbReference type="ARBA" id="ARBA00030071"/>
    </source>
</evidence>
<evidence type="ECO:0000256" key="2">
    <source>
        <dbReference type="ARBA" id="ARBA00008079"/>
    </source>
</evidence>
<dbReference type="GO" id="GO:0015078">
    <property type="term" value="F:proton transmembrane transporter activity"/>
    <property type="evidence" value="ECO:0007669"/>
    <property type="project" value="TreeGrafter"/>
</dbReference>
<proteinExistence type="inferred from homology"/>
<name>A0A4Q7NCU6_9BURK</name>
<keyword evidence="5" id="KW-0813">Transport</keyword>
<evidence type="ECO:0000256" key="5">
    <source>
        <dbReference type="ARBA" id="ARBA00022448"/>
    </source>
</evidence>
<keyword evidence="10" id="KW-0560">Oxidoreductase</keyword>
<dbReference type="PANTHER" id="PTHR36835:SF1">
    <property type="entry name" value="CYTOCHROME BO(3) UBIQUINOL OXIDASE SUBUNIT 4"/>
    <property type="match status" value="1"/>
</dbReference>
<comment type="subunit">
    <text evidence="3">Heterooctamer of two A chains, two B chains, two C chains and two D chains.</text>
</comment>
<dbReference type="PANTHER" id="PTHR36835">
    <property type="entry name" value="CYTOCHROME BO(3) UBIQUINOL OXIDASE SUBUNIT 4"/>
    <property type="match status" value="1"/>
</dbReference>
<organism evidence="18 19">
    <name type="scientific">Pigmentiphaga kullae</name>
    <dbReference type="NCBI Taxonomy" id="151784"/>
    <lineage>
        <taxon>Bacteria</taxon>
        <taxon>Pseudomonadati</taxon>
        <taxon>Pseudomonadota</taxon>
        <taxon>Betaproteobacteria</taxon>
        <taxon>Burkholderiales</taxon>
        <taxon>Alcaligenaceae</taxon>
        <taxon>Pigmentiphaga</taxon>
    </lineage>
</organism>
<keyword evidence="6" id="KW-1003">Cell membrane</keyword>
<dbReference type="GO" id="GO:0009319">
    <property type="term" value="C:cytochrome o ubiquinol oxidase complex"/>
    <property type="evidence" value="ECO:0007669"/>
    <property type="project" value="TreeGrafter"/>
</dbReference>
<feature type="transmembrane region" description="Helical" evidence="17">
    <location>
        <begin position="83"/>
        <end position="104"/>
    </location>
</feature>
<evidence type="ECO:0000256" key="12">
    <source>
        <dbReference type="ARBA" id="ARBA00025694"/>
    </source>
</evidence>
<accession>A0A4Q7NCU6</accession>
<dbReference type="InterPro" id="IPR005171">
    <property type="entry name" value="Cyt_c_oxidase_su4_prok"/>
</dbReference>
<evidence type="ECO:0000256" key="17">
    <source>
        <dbReference type="SAM" id="Phobius"/>
    </source>
</evidence>
<dbReference type="OrthoDB" id="2375888at2"/>
<evidence type="ECO:0000256" key="8">
    <source>
        <dbReference type="ARBA" id="ARBA00022982"/>
    </source>
</evidence>
<comment type="similarity">
    <text evidence="2">Belongs to the cytochrome c oxidase bacterial subunit 4 family.</text>
</comment>
<evidence type="ECO:0000256" key="15">
    <source>
        <dbReference type="ARBA" id="ARBA00031887"/>
    </source>
</evidence>
<dbReference type="GO" id="GO:0009486">
    <property type="term" value="F:cytochrome bo3 ubiquinol oxidase activity"/>
    <property type="evidence" value="ECO:0007669"/>
    <property type="project" value="InterPro"/>
</dbReference>
<keyword evidence="19" id="KW-1185">Reference proteome</keyword>
<comment type="subcellular location">
    <subcellularLocation>
        <location evidence="1">Cell membrane</location>
        <topology evidence="1">Multi-pass membrane protein</topology>
    </subcellularLocation>
</comment>
<reference evidence="18 19" key="1">
    <citation type="submission" date="2019-02" db="EMBL/GenBank/DDBJ databases">
        <title>Genomic Encyclopedia of Type Strains, Phase IV (KMG-IV): sequencing the most valuable type-strain genomes for metagenomic binning, comparative biology and taxonomic classification.</title>
        <authorList>
            <person name="Goeker M."/>
        </authorList>
    </citation>
    <scope>NUCLEOTIDE SEQUENCE [LARGE SCALE GENOMIC DNA]</scope>
    <source>
        <strain evidence="18 19">K24</strain>
    </source>
</reference>